<feature type="transmembrane region" description="Helical" evidence="6">
    <location>
        <begin position="162"/>
        <end position="184"/>
    </location>
</feature>
<keyword evidence="2" id="KW-0813">Transport</keyword>
<feature type="transmembrane region" description="Helical" evidence="6">
    <location>
        <begin position="85"/>
        <end position="112"/>
    </location>
</feature>
<proteinExistence type="predicted"/>
<keyword evidence="5 6" id="KW-0472">Membrane</keyword>
<gene>
    <name evidence="8" type="ORF">HA331_06210</name>
</gene>
<evidence type="ECO:0000259" key="7">
    <source>
        <dbReference type="Pfam" id="PF03600"/>
    </source>
</evidence>
<sequence>MDYEGIRDFVKKEWFLFTLIFLYLILLLRDNSLLQRTPGLIDWRNISLIASLILVSRGLELSGIFTRLSSYLISVSGGSGRRLAFILLLTIAFSSSIIMNDTAMLIFIPLIVTISKVSEEDLSSLVVLSAIAANIGSALTPIGNPQNIIIWNSYAIPFHSFVLEMLPFVLLWLLLLLFLAYLIFNDKIERKELPPVNINTSFLWTSMILLVGDITFAQGGKALWTFPITFGVFLLIGREVLFGFDWGLLLMFIFIFVDFGEIAHILSSSGVSFPNSGVKLFLTSAFLSQLVSNVPATILLLNEGKDWISLAAGVNIGGTGLIVGSLANLIAIRIGEVETGKFHRYSVPYFLLTLILSIFILHLSISGS</sequence>
<evidence type="ECO:0000256" key="2">
    <source>
        <dbReference type="ARBA" id="ARBA00022448"/>
    </source>
</evidence>
<dbReference type="CDD" id="cd01117">
    <property type="entry name" value="YbiR_permease"/>
    <property type="match status" value="1"/>
</dbReference>
<evidence type="ECO:0000313" key="9">
    <source>
        <dbReference type="Proteomes" id="UP000617544"/>
    </source>
</evidence>
<evidence type="ECO:0000313" key="8">
    <source>
        <dbReference type="EMBL" id="HII61324.1"/>
    </source>
</evidence>
<dbReference type="AlphaFoldDB" id="A0A832WKH7"/>
<keyword evidence="3 6" id="KW-0812">Transmembrane</keyword>
<dbReference type="PANTHER" id="PTHR43568:SF1">
    <property type="entry name" value="P PROTEIN"/>
    <property type="match status" value="1"/>
</dbReference>
<keyword evidence="4 6" id="KW-1133">Transmembrane helix</keyword>
<dbReference type="InterPro" id="IPR004680">
    <property type="entry name" value="Cit_transptr-like_dom"/>
</dbReference>
<feature type="transmembrane region" description="Helical" evidence="6">
    <location>
        <begin position="248"/>
        <end position="266"/>
    </location>
</feature>
<dbReference type="RefSeq" id="WP_010884911.1">
    <property type="nucleotide sequence ID" value="NZ_DUJN01000005.1"/>
</dbReference>
<feature type="transmembrane region" description="Helical" evidence="6">
    <location>
        <begin position="222"/>
        <end position="241"/>
    </location>
</feature>
<name>A0A832WKH7_PYRHR</name>
<dbReference type="GO" id="GO:0055085">
    <property type="term" value="P:transmembrane transport"/>
    <property type="evidence" value="ECO:0007669"/>
    <property type="project" value="InterPro"/>
</dbReference>
<dbReference type="GeneID" id="1443146"/>
<feature type="transmembrane region" description="Helical" evidence="6">
    <location>
        <begin position="196"/>
        <end position="216"/>
    </location>
</feature>
<feature type="transmembrane region" description="Helical" evidence="6">
    <location>
        <begin position="308"/>
        <end position="334"/>
    </location>
</feature>
<evidence type="ECO:0000256" key="6">
    <source>
        <dbReference type="SAM" id="Phobius"/>
    </source>
</evidence>
<feature type="transmembrane region" description="Helical" evidence="6">
    <location>
        <begin position="46"/>
        <end position="65"/>
    </location>
</feature>
<comment type="subcellular location">
    <subcellularLocation>
        <location evidence="1">Membrane</location>
        <topology evidence="1">Multi-pass membrane protein</topology>
    </subcellularLocation>
</comment>
<reference evidence="8" key="1">
    <citation type="journal article" date="2020" name="bioRxiv">
        <title>A rank-normalized archaeal taxonomy based on genome phylogeny resolves widespread incomplete and uneven classifications.</title>
        <authorList>
            <person name="Rinke C."/>
            <person name="Chuvochina M."/>
            <person name="Mussig A.J."/>
            <person name="Chaumeil P.-A."/>
            <person name="Waite D.W."/>
            <person name="Whitman W.B."/>
            <person name="Parks D.H."/>
            <person name="Hugenholtz P."/>
        </authorList>
    </citation>
    <scope>NUCLEOTIDE SEQUENCE</scope>
    <source>
        <strain evidence="8">UBA8834</strain>
    </source>
</reference>
<evidence type="ECO:0000256" key="5">
    <source>
        <dbReference type="ARBA" id="ARBA00023136"/>
    </source>
</evidence>
<evidence type="ECO:0000256" key="3">
    <source>
        <dbReference type="ARBA" id="ARBA00022692"/>
    </source>
</evidence>
<evidence type="ECO:0000256" key="4">
    <source>
        <dbReference type="ARBA" id="ARBA00022989"/>
    </source>
</evidence>
<dbReference type="PANTHER" id="PTHR43568">
    <property type="entry name" value="P PROTEIN"/>
    <property type="match status" value="1"/>
</dbReference>
<feature type="transmembrane region" description="Helical" evidence="6">
    <location>
        <begin position="14"/>
        <end position="34"/>
    </location>
</feature>
<feature type="transmembrane region" description="Helical" evidence="6">
    <location>
        <begin position="346"/>
        <end position="365"/>
    </location>
</feature>
<feature type="domain" description="Citrate transporter-like" evidence="7">
    <location>
        <begin position="41"/>
        <end position="301"/>
    </location>
</feature>
<evidence type="ECO:0000256" key="1">
    <source>
        <dbReference type="ARBA" id="ARBA00004141"/>
    </source>
</evidence>
<dbReference type="OMA" id="GNPHNIF"/>
<dbReference type="Pfam" id="PF03600">
    <property type="entry name" value="CitMHS"/>
    <property type="match status" value="1"/>
</dbReference>
<dbReference type="EMBL" id="DUJN01000005">
    <property type="protein sequence ID" value="HII61324.1"/>
    <property type="molecule type" value="Genomic_DNA"/>
</dbReference>
<organism evidence="8 9">
    <name type="scientific">Pyrococcus horikoshii</name>
    <dbReference type="NCBI Taxonomy" id="53953"/>
    <lineage>
        <taxon>Archaea</taxon>
        <taxon>Methanobacteriati</taxon>
        <taxon>Methanobacteriota</taxon>
        <taxon>Thermococci</taxon>
        <taxon>Thermococcales</taxon>
        <taxon>Thermococcaceae</taxon>
        <taxon>Pyrococcus</taxon>
    </lineage>
</organism>
<dbReference type="GO" id="GO:0016020">
    <property type="term" value="C:membrane"/>
    <property type="evidence" value="ECO:0007669"/>
    <property type="project" value="UniProtKB-SubCell"/>
</dbReference>
<dbReference type="Proteomes" id="UP000617544">
    <property type="component" value="Unassembled WGS sequence"/>
</dbReference>
<protein>
    <submittedName>
        <fullName evidence="8">Anion transporter</fullName>
    </submittedName>
</protein>
<comment type="caution">
    <text evidence="8">The sequence shown here is derived from an EMBL/GenBank/DDBJ whole genome shotgun (WGS) entry which is preliminary data.</text>
</comment>
<accession>A0A832WKH7</accession>
<dbReference type="InterPro" id="IPR051475">
    <property type="entry name" value="Diverse_Ion_Transporter"/>
</dbReference>